<accession>A0A1V1NZ45</accession>
<reference evidence="6" key="1">
    <citation type="submission" date="2012-11" db="EMBL/GenBank/DDBJ databases">
        <authorList>
            <person name="Lucero-Rivera Y.E."/>
            <person name="Tovar-Ramirez D."/>
        </authorList>
    </citation>
    <scope>NUCLEOTIDE SEQUENCE [LARGE SCALE GENOMIC DNA]</scope>
    <source>
        <strain evidence="6">Araruama</strain>
    </source>
</reference>
<dbReference type="Gene3D" id="3.40.50.300">
    <property type="entry name" value="P-loop containing nucleotide triphosphate hydrolases"/>
    <property type="match status" value="1"/>
</dbReference>
<dbReference type="SMART" id="SM00382">
    <property type="entry name" value="AAA"/>
    <property type="match status" value="1"/>
</dbReference>
<sequence length="272" mass="31915">MIRKNNNLLSMENLLKAMKLPSILEHYQEIVDFAEREKWEYNRFLKELLEIELEGRIKRKLERLLKQSFLPKEKNLSSFDLSCMPSKIKRIVPELCTGKFVERAENVLAFGLPGRGKTHLVCAIGHELIKKSIPVLFLSTQKLVSQLLRAKRDYELDVAIKKLDRFPVIILDDIGYVKQNREEMEVLFTFLSERYERKSVMITSNLVFSQWEQIFKDPLTTAAAIDRLVHHSFILEIPETVKSFRMNEACQRLEIDILNHENEIETGHETNK</sequence>
<comment type="similarity">
    <text evidence="1">Belongs to the IS21/IS1162 putative ATP-binding protein family.</text>
</comment>
<dbReference type="CDD" id="cd00009">
    <property type="entry name" value="AAA"/>
    <property type="match status" value="1"/>
</dbReference>
<dbReference type="AlphaFoldDB" id="A0A1V1NZ45"/>
<dbReference type="InterPro" id="IPR002611">
    <property type="entry name" value="IstB_ATP-bd"/>
</dbReference>
<comment type="caution">
    <text evidence="5">The sequence shown here is derived from an EMBL/GenBank/DDBJ whole genome shotgun (WGS) entry which is preliminary data.</text>
</comment>
<dbReference type="Proteomes" id="UP000189670">
    <property type="component" value="Unassembled WGS sequence"/>
</dbReference>
<keyword evidence="2" id="KW-0547">Nucleotide-binding</keyword>
<dbReference type="EMBL" id="ATBP01001193">
    <property type="protein sequence ID" value="ETR67833.1"/>
    <property type="molecule type" value="Genomic_DNA"/>
</dbReference>
<gene>
    <name evidence="5" type="ORF">OMM_04925</name>
</gene>
<evidence type="ECO:0000256" key="2">
    <source>
        <dbReference type="ARBA" id="ARBA00022741"/>
    </source>
</evidence>
<dbReference type="SUPFAM" id="SSF52540">
    <property type="entry name" value="P-loop containing nucleoside triphosphate hydrolases"/>
    <property type="match status" value="1"/>
</dbReference>
<evidence type="ECO:0000259" key="4">
    <source>
        <dbReference type="SMART" id="SM00382"/>
    </source>
</evidence>
<dbReference type="InterPro" id="IPR028350">
    <property type="entry name" value="DNAC/IstB-like"/>
</dbReference>
<keyword evidence="3" id="KW-0067">ATP-binding</keyword>
<proteinExistence type="inferred from homology"/>
<evidence type="ECO:0000313" key="6">
    <source>
        <dbReference type="Proteomes" id="UP000189670"/>
    </source>
</evidence>
<dbReference type="InterPro" id="IPR003593">
    <property type="entry name" value="AAA+_ATPase"/>
</dbReference>
<dbReference type="InterPro" id="IPR027417">
    <property type="entry name" value="P-loop_NTPase"/>
</dbReference>
<feature type="domain" description="AAA+ ATPase" evidence="4">
    <location>
        <begin position="103"/>
        <end position="235"/>
    </location>
</feature>
<evidence type="ECO:0000256" key="3">
    <source>
        <dbReference type="ARBA" id="ARBA00022840"/>
    </source>
</evidence>
<dbReference type="PIRSF" id="PIRSF003073">
    <property type="entry name" value="DNAC_TnpB_IstB"/>
    <property type="match status" value="1"/>
</dbReference>
<dbReference type="PANTHER" id="PTHR30050">
    <property type="entry name" value="CHROMOSOMAL REPLICATION INITIATOR PROTEIN DNAA"/>
    <property type="match status" value="1"/>
</dbReference>
<organism evidence="5 6">
    <name type="scientific">Candidatus Magnetoglobus multicellularis str. Araruama</name>
    <dbReference type="NCBI Taxonomy" id="890399"/>
    <lineage>
        <taxon>Bacteria</taxon>
        <taxon>Pseudomonadati</taxon>
        <taxon>Thermodesulfobacteriota</taxon>
        <taxon>Desulfobacteria</taxon>
        <taxon>Desulfobacterales</taxon>
        <taxon>Desulfobacteraceae</taxon>
        <taxon>Candidatus Magnetoglobus</taxon>
    </lineage>
</organism>
<dbReference type="Pfam" id="PF01695">
    <property type="entry name" value="IstB_IS21"/>
    <property type="match status" value="1"/>
</dbReference>
<name>A0A1V1NZ45_9BACT</name>
<dbReference type="PANTHER" id="PTHR30050:SF4">
    <property type="entry name" value="ATP-BINDING PROTEIN RV3427C IN INSERTION SEQUENCE-RELATED"/>
    <property type="match status" value="1"/>
</dbReference>
<dbReference type="GO" id="GO:0006260">
    <property type="term" value="P:DNA replication"/>
    <property type="evidence" value="ECO:0007669"/>
    <property type="project" value="TreeGrafter"/>
</dbReference>
<protein>
    <submittedName>
        <fullName evidence="5">IstB ATP binding domain-containing protein</fullName>
    </submittedName>
</protein>
<dbReference type="NCBIfam" id="NF038214">
    <property type="entry name" value="IS21_help_AAA"/>
    <property type="match status" value="1"/>
</dbReference>
<dbReference type="InterPro" id="IPR047661">
    <property type="entry name" value="IstB"/>
</dbReference>
<dbReference type="GO" id="GO:0005524">
    <property type="term" value="F:ATP binding"/>
    <property type="evidence" value="ECO:0007669"/>
    <property type="project" value="UniProtKB-KW"/>
</dbReference>
<evidence type="ECO:0000256" key="1">
    <source>
        <dbReference type="ARBA" id="ARBA00008059"/>
    </source>
</evidence>
<evidence type="ECO:0000313" key="5">
    <source>
        <dbReference type="EMBL" id="ETR67833.1"/>
    </source>
</evidence>